<dbReference type="PANTHER" id="PTHR36558:SF1">
    <property type="entry name" value="RESTRICTION ENDONUCLEASE DOMAIN-CONTAINING PROTEIN-RELATED"/>
    <property type="match status" value="1"/>
</dbReference>
<organism evidence="2 3">
    <name type="scientific">Deinococcus aerius</name>
    <dbReference type="NCBI Taxonomy" id="200253"/>
    <lineage>
        <taxon>Bacteria</taxon>
        <taxon>Thermotogati</taxon>
        <taxon>Deinococcota</taxon>
        <taxon>Deinococci</taxon>
        <taxon>Deinococcales</taxon>
        <taxon>Deinococcaceae</taxon>
        <taxon>Deinococcus</taxon>
    </lineage>
</organism>
<dbReference type="CDD" id="cd06260">
    <property type="entry name" value="DUF820-like"/>
    <property type="match status" value="1"/>
</dbReference>
<dbReference type="SUPFAM" id="SSF52980">
    <property type="entry name" value="Restriction endonuclease-like"/>
    <property type="match status" value="1"/>
</dbReference>
<feature type="domain" description="Putative restriction endonuclease" evidence="1">
    <location>
        <begin position="12"/>
        <end position="132"/>
    </location>
</feature>
<accession>A0A2I9CR20</accession>
<dbReference type="AlphaFoldDB" id="A0A2I9CR20"/>
<dbReference type="Pfam" id="PF05685">
    <property type="entry name" value="Uma2"/>
    <property type="match status" value="1"/>
</dbReference>
<name>A0A2I9CR20_9DEIO</name>
<evidence type="ECO:0000313" key="2">
    <source>
        <dbReference type="EMBL" id="GBF03932.1"/>
    </source>
</evidence>
<dbReference type="InterPro" id="IPR008538">
    <property type="entry name" value="Uma2"/>
</dbReference>
<sequence>MHPLLHGPLSLEDYLRTEIESEFRREYVGGYWYGLHGESHEEDGTSAAHNLITTNVMMKLFNLCDRPELWLASSQFKLHIPERPSFFCPDLAVYPTPNVQEWYGVAPLFLLEVIEPRTEFVDRCVKYHAYTALPSLRKL</sequence>
<keyword evidence="3" id="KW-1185">Reference proteome</keyword>
<evidence type="ECO:0000259" key="1">
    <source>
        <dbReference type="Pfam" id="PF05685"/>
    </source>
</evidence>
<dbReference type="InterPro" id="IPR012296">
    <property type="entry name" value="Nuclease_put_TT1808"/>
</dbReference>
<dbReference type="PANTHER" id="PTHR36558">
    <property type="entry name" value="GLR1098 PROTEIN"/>
    <property type="match status" value="1"/>
</dbReference>
<proteinExistence type="predicted"/>
<dbReference type="RefSeq" id="WP_165794017.1">
    <property type="nucleotide sequence ID" value="NZ_BFAG01000001.1"/>
</dbReference>
<dbReference type="EMBL" id="BFAG01000001">
    <property type="protein sequence ID" value="GBF03932.1"/>
    <property type="molecule type" value="Genomic_DNA"/>
</dbReference>
<protein>
    <recommendedName>
        <fullName evidence="1">Putative restriction endonuclease domain-containing protein</fullName>
    </recommendedName>
</protein>
<reference evidence="3" key="1">
    <citation type="submission" date="2018-01" db="EMBL/GenBank/DDBJ databases">
        <title>Draft Genome Sequence of the Radioresistant Bacterium Deinococcus aerius TR0125, Isolated from the Higher Atmosphere above Japan.</title>
        <authorList>
            <person name="Satoh K."/>
            <person name="Arai H."/>
            <person name="Sanzen T."/>
            <person name="Kawaguchi Y."/>
            <person name="Hayashi H."/>
            <person name="Yokobori S."/>
            <person name="Yamagishi A."/>
            <person name="Oono Y."/>
            <person name="Narumi I."/>
        </authorList>
    </citation>
    <scope>NUCLEOTIDE SEQUENCE [LARGE SCALE GENOMIC DNA]</scope>
    <source>
        <strain evidence="3">TR0125</strain>
    </source>
</reference>
<comment type="caution">
    <text evidence="2">The sequence shown here is derived from an EMBL/GenBank/DDBJ whole genome shotgun (WGS) entry which is preliminary data.</text>
</comment>
<dbReference type="InterPro" id="IPR011335">
    <property type="entry name" value="Restrct_endonuc-II-like"/>
</dbReference>
<dbReference type="Gene3D" id="3.90.1570.10">
    <property type="entry name" value="tt1808, chain A"/>
    <property type="match status" value="1"/>
</dbReference>
<dbReference type="Proteomes" id="UP000236569">
    <property type="component" value="Unassembled WGS sequence"/>
</dbReference>
<evidence type="ECO:0000313" key="3">
    <source>
        <dbReference type="Proteomes" id="UP000236569"/>
    </source>
</evidence>
<gene>
    <name evidence="2" type="ORF">DAERI_010104</name>
</gene>